<dbReference type="Gene3D" id="3.30.1150.10">
    <property type="match status" value="1"/>
</dbReference>
<protein>
    <submittedName>
        <fullName evidence="11">Energy transducer TonB</fullName>
    </submittedName>
</protein>
<dbReference type="PROSITE" id="PS52015">
    <property type="entry name" value="TONB_CTD"/>
    <property type="match status" value="1"/>
</dbReference>
<comment type="similarity">
    <text evidence="2">Belongs to the TonB family.</text>
</comment>
<keyword evidence="6" id="KW-0812">Transmembrane</keyword>
<evidence type="ECO:0000256" key="2">
    <source>
        <dbReference type="ARBA" id="ARBA00006555"/>
    </source>
</evidence>
<dbReference type="InterPro" id="IPR051045">
    <property type="entry name" value="TonB-dependent_transducer"/>
</dbReference>
<dbReference type="Proteomes" id="UP000676386">
    <property type="component" value="Unassembled WGS sequence"/>
</dbReference>
<keyword evidence="12" id="KW-1185">Reference proteome</keyword>
<accession>A0ABS5IV97</accession>
<dbReference type="RefSeq" id="WP_211971979.1">
    <property type="nucleotide sequence ID" value="NZ_CBFHAM010000065.1"/>
</dbReference>
<dbReference type="Pfam" id="PF03544">
    <property type="entry name" value="TonB_C"/>
    <property type="match status" value="1"/>
</dbReference>
<evidence type="ECO:0000259" key="10">
    <source>
        <dbReference type="PROSITE" id="PS52015"/>
    </source>
</evidence>
<evidence type="ECO:0000256" key="9">
    <source>
        <dbReference type="ARBA" id="ARBA00023136"/>
    </source>
</evidence>
<evidence type="ECO:0000256" key="8">
    <source>
        <dbReference type="ARBA" id="ARBA00022989"/>
    </source>
</evidence>
<reference evidence="11 12" key="1">
    <citation type="submission" date="2021-04" db="EMBL/GenBank/DDBJ databases">
        <title>Chitinophaga sp. nov., isolated from the rhizosphere soil.</title>
        <authorList>
            <person name="He S."/>
        </authorList>
    </citation>
    <scope>NUCLEOTIDE SEQUENCE [LARGE SCALE GENOMIC DNA]</scope>
    <source>
        <strain evidence="11 12">2R12</strain>
    </source>
</reference>
<dbReference type="EMBL" id="JAGTXB010000002">
    <property type="protein sequence ID" value="MBS0026883.1"/>
    <property type="molecule type" value="Genomic_DNA"/>
</dbReference>
<evidence type="ECO:0000256" key="6">
    <source>
        <dbReference type="ARBA" id="ARBA00022692"/>
    </source>
</evidence>
<proteinExistence type="inferred from homology"/>
<evidence type="ECO:0000256" key="1">
    <source>
        <dbReference type="ARBA" id="ARBA00004383"/>
    </source>
</evidence>
<name>A0ABS5IV97_9BACT</name>
<evidence type="ECO:0000256" key="7">
    <source>
        <dbReference type="ARBA" id="ARBA00022927"/>
    </source>
</evidence>
<keyword evidence="8" id="KW-1133">Transmembrane helix</keyword>
<dbReference type="InterPro" id="IPR037682">
    <property type="entry name" value="TonB_C"/>
</dbReference>
<dbReference type="NCBIfam" id="TIGR01352">
    <property type="entry name" value="tonB_Cterm"/>
    <property type="match status" value="1"/>
</dbReference>
<evidence type="ECO:0000256" key="4">
    <source>
        <dbReference type="ARBA" id="ARBA00022475"/>
    </source>
</evidence>
<feature type="domain" description="TonB C-terminal" evidence="10">
    <location>
        <begin position="68"/>
        <end position="165"/>
    </location>
</feature>
<organism evidence="11 12">
    <name type="scientific">Chitinophaga hostae</name>
    <dbReference type="NCBI Taxonomy" id="2831022"/>
    <lineage>
        <taxon>Bacteria</taxon>
        <taxon>Pseudomonadati</taxon>
        <taxon>Bacteroidota</taxon>
        <taxon>Chitinophagia</taxon>
        <taxon>Chitinophagales</taxon>
        <taxon>Chitinophagaceae</taxon>
        <taxon>Chitinophaga</taxon>
    </lineage>
</organism>
<evidence type="ECO:0000313" key="11">
    <source>
        <dbReference type="EMBL" id="MBS0026883.1"/>
    </source>
</evidence>
<evidence type="ECO:0000256" key="5">
    <source>
        <dbReference type="ARBA" id="ARBA00022519"/>
    </source>
</evidence>
<gene>
    <name evidence="11" type="ORF">KE626_06145</name>
</gene>
<dbReference type="PANTHER" id="PTHR33446:SF2">
    <property type="entry name" value="PROTEIN TONB"/>
    <property type="match status" value="1"/>
</dbReference>
<dbReference type="PANTHER" id="PTHR33446">
    <property type="entry name" value="PROTEIN TONB-RELATED"/>
    <property type="match status" value="1"/>
</dbReference>
<comment type="caution">
    <text evidence="11">The sequence shown here is derived from an EMBL/GenBank/DDBJ whole genome shotgun (WGS) entry which is preliminary data.</text>
</comment>
<keyword evidence="7" id="KW-0653">Protein transport</keyword>
<keyword evidence="4" id="KW-1003">Cell membrane</keyword>
<comment type="subcellular location">
    <subcellularLocation>
        <location evidence="1">Cell inner membrane</location>
        <topology evidence="1">Single-pass membrane protein</topology>
        <orientation evidence="1">Periplasmic side</orientation>
    </subcellularLocation>
</comment>
<sequence>MERSRYLPGLFLWNYMADSSKEKNVMILISCLIAFAISSSDTSRKQVMVETGNCIICFMEEDPPLFPGGEKALTRYLEKNIKYPSAALKAKISGTVFVQFTVAKTGAICDVHTVGTYKGYSLEEEAIRVVSKMPKWKPAKMGGQYTDVMFNLPIRFIFPPEKENKKRQPS</sequence>
<evidence type="ECO:0000313" key="12">
    <source>
        <dbReference type="Proteomes" id="UP000676386"/>
    </source>
</evidence>
<keyword evidence="9" id="KW-0472">Membrane</keyword>
<keyword evidence="5" id="KW-0997">Cell inner membrane</keyword>
<dbReference type="InterPro" id="IPR006260">
    <property type="entry name" value="TonB/TolA_C"/>
</dbReference>
<evidence type="ECO:0000256" key="3">
    <source>
        <dbReference type="ARBA" id="ARBA00022448"/>
    </source>
</evidence>
<dbReference type="SUPFAM" id="SSF74653">
    <property type="entry name" value="TolA/TonB C-terminal domain"/>
    <property type="match status" value="1"/>
</dbReference>
<keyword evidence="3" id="KW-0813">Transport</keyword>